<evidence type="ECO:0000256" key="1">
    <source>
        <dbReference type="ARBA" id="ARBA00008779"/>
    </source>
</evidence>
<sequence length="516" mass="57390">MGVLDLDRLPSHFGGFCMAMVSGIWLISRGFGSDRRSCNGGVLCVAGALLVVSAVSFDAAANAGERPNILFVLTEDQGAHLSLLGTPGLKTPNIDSLARSGVYFDNAFVAYPVCSASKAAIYTGLHCHTNGILNNTHNFHMPADQVSKKQHALKLARTNRVREPLPTLTEILKRAGYYQGVTHKLHVLPNKKFPYDEFLHGSRGEIESFFEHAADQEQPWFLMINIPNSHRPYPNSDKTPISVERSQVKLPAYLPDSLEVRKDWAEYLAGIEQADALTGQALDVLDKSGQRANTIVIFMSDHGPTFQHGKMTLYDLGLRVPLIVNRPGMIGGETCDELVSELDLLPTMLDLCGIDYSFDIPLHGKSIAGLLTNQTTAKGHPFVFAEISHLGPLPNDGMQERCVFDGRWKLIYREKVETAWRQVNADSRDLAVWGNRTYAETIRLKNEFPTPYRILAEMDPQNLGGTVPTLELYDLQSDPDEIHNLAAEAEYEGHRDRLLQTLRDWAESTHDPATFR</sequence>
<dbReference type="InterPro" id="IPR000917">
    <property type="entry name" value="Sulfatase_N"/>
</dbReference>
<protein>
    <submittedName>
        <fullName evidence="5">Arylsulfatase A</fullName>
    </submittedName>
</protein>
<dbReference type="SUPFAM" id="SSF53649">
    <property type="entry name" value="Alkaline phosphatase-like"/>
    <property type="match status" value="1"/>
</dbReference>
<organism evidence="5 6">
    <name type="scientific">Neorhodopirellula lusitana</name>
    <dbReference type="NCBI Taxonomy" id="445327"/>
    <lineage>
        <taxon>Bacteria</taxon>
        <taxon>Pseudomonadati</taxon>
        <taxon>Planctomycetota</taxon>
        <taxon>Planctomycetia</taxon>
        <taxon>Pirellulales</taxon>
        <taxon>Pirellulaceae</taxon>
        <taxon>Neorhodopirellula</taxon>
    </lineage>
</organism>
<accession>A0ABY1PNF8</accession>
<dbReference type="PANTHER" id="PTHR42693">
    <property type="entry name" value="ARYLSULFATASE FAMILY MEMBER"/>
    <property type="match status" value="1"/>
</dbReference>
<dbReference type="Pfam" id="PF00884">
    <property type="entry name" value="Sulfatase"/>
    <property type="match status" value="1"/>
</dbReference>
<dbReference type="Gene3D" id="3.40.720.10">
    <property type="entry name" value="Alkaline Phosphatase, subunit A"/>
    <property type="match status" value="1"/>
</dbReference>
<comment type="caution">
    <text evidence="5">The sequence shown here is derived from an EMBL/GenBank/DDBJ whole genome shotgun (WGS) entry which is preliminary data.</text>
</comment>
<keyword evidence="3" id="KW-1133">Transmembrane helix</keyword>
<evidence type="ECO:0000256" key="3">
    <source>
        <dbReference type="SAM" id="Phobius"/>
    </source>
</evidence>
<keyword evidence="3" id="KW-0472">Membrane</keyword>
<reference evidence="5 6" key="1">
    <citation type="submission" date="2017-05" db="EMBL/GenBank/DDBJ databases">
        <authorList>
            <person name="Varghese N."/>
            <person name="Submissions S."/>
        </authorList>
    </citation>
    <scope>NUCLEOTIDE SEQUENCE [LARGE SCALE GENOMIC DNA]</scope>
    <source>
        <strain evidence="5 6">DSM 25457</strain>
    </source>
</reference>
<proteinExistence type="inferred from homology"/>
<comment type="similarity">
    <text evidence="1">Belongs to the sulfatase family.</text>
</comment>
<dbReference type="InterPro" id="IPR050738">
    <property type="entry name" value="Sulfatase"/>
</dbReference>
<keyword evidence="6" id="KW-1185">Reference proteome</keyword>
<name>A0ABY1PNF8_9BACT</name>
<gene>
    <name evidence="5" type="ORF">SAMN06265222_101166</name>
</gene>
<evidence type="ECO:0000256" key="2">
    <source>
        <dbReference type="ARBA" id="ARBA00022801"/>
    </source>
</evidence>
<evidence type="ECO:0000313" key="6">
    <source>
        <dbReference type="Proteomes" id="UP001158067"/>
    </source>
</evidence>
<dbReference type="EMBL" id="FXUG01000001">
    <property type="protein sequence ID" value="SMP38657.1"/>
    <property type="molecule type" value="Genomic_DNA"/>
</dbReference>
<feature type="transmembrane region" description="Helical" evidence="3">
    <location>
        <begin position="12"/>
        <end position="28"/>
    </location>
</feature>
<dbReference type="PANTHER" id="PTHR42693:SF53">
    <property type="entry name" value="ENDO-4-O-SULFATASE"/>
    <property type="match status" value="1"/>
</dbReference>
<feature type="transmembrane region" description="Helical" evidence="3">
    <location>
        <begin position="40"/>
        <end position="61"/>
    </location>
</feature>
<dbReference type="InterPro" id="IPR017850">
    <property type="entry name" value="Alkaline_phosphatase_core_sf"/>
</dbReference>
<dbReference type="RefSeq" id="WP_283430428.1">
    <property type="nucleotide sequence ID" value="NZ_FXUG01000001.1"/>
</dbReference>
<feature type="domain" description="Sulfatase N-terminal" evidence="4">
    <location>
        <begin position="67"/>
        <end position="354"/>
    </location>
</feature>
<evidence type="ECO:0000313" key="5">
    <source>
        <dbReference type="EMBL" id="SMP38657.1"/>
    </source>
</evidence>
<dbReference type="CDD" id="cd16027">
    <property type="entry name" value="SGSH"/>
    <property type="match status" value="1"/>
</dbReference>
<evidence type="ECO:0000259" key="4">
    <source>
        <dbReference type="Pfam" id="PF00884"/>
    </source>
</evidence>
<keyword evidence="2" id="KW-0378">Hydrolase</keyword>
<dbReference type="Proteomes" id="UP001158067">
    <property type="component" value="Unassembled WGS sequence"/>
</dbReference>
<keyword evidence="3" id="KW-0812">Transmembrane</keyword>